<sequence>MTEKICYKEIPSDRSLLPALDEFIIGVAKDAGLSPEKFNNLSLSFSEAVSNSIIHGNKNDPDKRIRITVKVDDSKMVIIIKDQGKGFDLGSIPDPTKPENLLKESGRGIHIIKSFVDDLKYNFTGDGTETILVLNLK</sequence>
<dbReference type="Pfam" id="PF13581">
    <property type="entry name" value="HATPase_c_2"/>
    <property type="match status" value="1"/>
</dbReference>
<dbReference type="PANTHER" id="PTHR35526">
    <property type="entry name" value="ANTI-SIGMA-F FACTOR RSBW-RELATED"/>
    <property type="match status" value="1"/>
</dbReference>
<dbReference type="AlphaFoldDB" id="I7A890"/>
<keyword evidence="3" id="KW-0418">Kinase</keyword>
<keyword evidence="1 3" id="KW-0723">Serine/threonine-protein kinase</keyword>
<proteinExistence type="predicted"/>
<dbReference type="eggNOG" id="COG2172">
    <property type="taxonomic scope" value="Bacteria"/>
</dbReference>
<keyword evidence="4" id="KW-1185">Reference proteome</keyword>
<organism evidence="3 4">
    <name type="scientific">Melioribacter roseus (strain DSM 23840 / JCM 17771 / VKM B-2668 / P3M-2)</name>
    <dbReference type="NCBI Taxonomy" id="1191523"/>
    <lineage>
        <taxon>Bacteria</taxon>
        <taxon>Pseudomonadati</taxon>
        <taxon>Ignavibacteriota</taxon>
        <taxon>Ignavibacteria</taxon>
        <taxon>Ignavibacteriales</taxon>
        <taxon>Melioribacteraceae</taxon>
        <taxon>Melioribacter</taxon>
    </lineage>
</organism>
<dbReference type="CDD" id="cd16936">
    <property type="entry name" value="HATPase_RsbW-like"/>
    <property type="match status" value="1"/>
</dbReference>
<gene>
    <name evidence="3" type="ordered locus">MROS_2851</name>
</gene>
<dbReference type="KEGG" id="mro:MROS_2851"/>
<dbReference type="InterPro" id="IPR050267">
    <property type="entry name" value="Anti-sigma-factor_SerPK"/>
</dbReference>
<dbReference type="RefSeq" id="WP_014857511.1">
    <property type="nucleotide sequence ID" value="NC_018178.1"/>
</dbReference>
<evidence type="ECO:0000256" key="1">
    <source>
        <dbReference type="ARBA" id="ARBA00022527"/>
    </source>
</evidence>
<evidence type="ECO:0000313" key="3">
    <source>
        <dbReference type="EMBL" id="AFN76081.1"/>
    </source>
</evidence>
<evidence type="ECO:0000313" key="4">
    <source>
        <dbReference type="Proteomes" id="UP000009011"/>
    </source>
</evidence>
<name>I7A890_MELRP</name>
<dbReference type="Gene3D" id="3.30.565.10">
    <property type="entry name" value="Histidine kinase-like ATPase, C-terminal domain"/>
    <property type="match status" value="1"/>
</dbReference>
<dbReference type="PANTHER" id="PTHR35526:SF3">
    <property type="entry name" value="ANTI-SIGMA-F FACTOR RSBW"/>
    <property type="match status" value="1"/>
</dbReference>
<dbReference type="STRING" id="1191523.MROS_2851"/>
<evidence type="ECO:0000259" key="2">
    <source>
        <dbReference type="Pfam" id="PF13581"/>
    </source>
</evidence>
<protein>
    <submittedName>
        <fullName evidence="3">Putative anti-sigma regulatory factor, serine/threonine protein kinase</fullName>
    </submittedName>
</protein>
<reference evidence="3 4" key="1">
    <citation type="journal article" date="2013" name="PLoS ONE">
        <title>Genomic analysis of Melioribacter roseus, facultatively anaerobic organotrophic bacterium representing a novel deep lineage within Bacteriodetes/Chlorobi group.</title>
        <authorList>
            <person name="Kadnikov V.V."/>
            <person name="Mardanov A.V."/>
            <person name="Podosokorskaya O.A."/>
            <person name="Gavrilov S.N."/>
            <person name="Kublanov I.V."/>
            <person name="Beletsky A.V."/>
            <person name="Bonch-Osmolovskaya E.A."/>
            <person name="Ravin N.V."/>
        </authorList>
    </citation>
    <scope>NUCLEOTIDE SEQUENCE [LARGE SCALE GENOMIC DNA]</scope>
    <source>
        <strain evidence="4">JCM 17771 / P3M-2</strain>
    </source>
</reference>
<dbReference type="SUPFAM" id="SSF55874">
    <property type="entry name" value="ATPase domain of HSP90 chaperone/DNA topoisomerase II/histidine kinase"/>
    <property type="match status" value="1"/>
</dbReference>
<accession>I7A890</accession>
<dbReference type="GO" id="GO:0004674">
    <property type="term" value="F:protein serine/threonine kinase activity"/>
    <property type="evidence" value="ECO:0007669"/>
    <property type="project" value="UniProtKB-KW"/>
</dbReference>
<dbReference type="EMBL" id="CP003557">
    <property type="protein sequence ID" value="AFN76081.1"/>
    <property type="molecule type" value="Genomic_DNA"/>
</dbReference>
<keyword evidence="3" id="KW-0808">Transferase</keyword>
<dbReference type="InterPro" id="IPR036890">
    <property type="entry name" value="HATPase_C_sf"/>
</dbReference>
<dbReference type="Proteomes" id="UP000009011">
    <property type="component" value="Chromosome"/>
</dbReference>
<feature type="domain" description="Histidine kinase/HSP90-like ATPase" evidence="2">
    <location>
        <begin position="11"/>
        <end position="133"/>
    </location>
</feature>
<dbReference type="InterPro" id="IPR003594">
    <property type="entry name" value="HATPase_dom"/>
</dbReference>
<dbReference type="OrthoDB" id="1467655at2"/>
<dbReference type="HOGENOM" id="CLU_090336_11_2_10"/>